<feature type="non-terminal residue" evidence="1">
    <location>
        <position position="1"/>
    </location>
</feature>
<dbReference type="AlphaFoldDB" id="X1LAC0"/>
<name>X1LAC0_9ZZZZ</name>
<organism evidence="1">
    <name type="scientific">marine sediment metagenome</name>
    <dbReference type="NCBI Taxonomy" id="412755"/>
    <lineage>
        <taxon>unclassified sequences</taxon>
        <taxon>metagenomes</taxon>
        <taxon>ecological metagenomes</taxon>
    </lineage>
</organism>
<sequence length="40" mass="4356">EFNKLAKINASRVIAGTYSKNKITALIKDCLNGLFVSKSV</sequence>
<evidence type="ECO:0000313" key="1">
    <source>
        <dbReference type="EMBL" id="GAI16272.1"/>
    </source>
</evidence>
<dbReference type="EMBL" id="BARV01009456">
    <property type="protein sequence ID" value="GAI16272.1"/>
    <property type="molecule type" value="Genomic_DNA"/>
</dbReference>
<accession>X1LAC0</accession>
<proteinExistence type="predicted"/>
<protein>
    <submittedName>
        <fullName evidence="1">Uncharacterized protein</fullName>
    </submittedName>
</protein>
<reference evidence="1" key="1">
    <citation type="journal article" date="2014" name="Front. Microbiol.">
        <title>High frequency of phylogenetically diverse reductive dehalogenase-homologous genes in deep subseafloor sedimentary metagenomes.</title>
        <authorList>
            <person name="Kawai M."/>
            <person name="Futagami T."/>
            <person name="Toyoda A."/>
            <person name="Takaki Y."/>
            <person name="Nishi S."/>
            <person name="Hori S."/>
            <person name="Arai W."/>
            <person name="Tsubouchi T."/>
            <person name="Morono Y."/>
            <person name="Uchiyama I."/>
            <person name="Ito T."/>
            <person name="Fujiyama A."/>
            <person name="Inagaki F."/>
            <person name="Takami H."/>
        </authorList>
    </citation>
    <scope>NUCLEOTIDE SEQUENCE</scope>
    <source>
        <strain evidence="1">Expedition CK06-06</strain>
    </source>
</reference>
<comment type="caution">
    <text evidence="1">The sequence shown here is derived from an EMBL/GenBank/DDBJ whole genome shotgun (WGS) entry which is preliminary data.</text>
</comment>
<gene>
    <name evidence="1" type="ORF">S06H3_18646</name>
</gene>